<dbReference type="InterPro" id="IPR036390">
    <property type="entry name" value="WH_DNA-bd_sf"/>
</dbReference>
<dbReference type="RefSeq" id="WP_239123912.1">
    <property type="nucleotide sequence ID" value="NZ_BONY01000021.1"/>
</dbReference>
<dbReference type="InterPro" id="IPR036388">
    <property type="entry name" value="WH-like_DNA-bd_sf"/>
</dbReference>
<dbReference type="SMART" id="SM00347">
    <property type="entry name" value="HTH_MARR"/>
    <property type="match status" value="1"/>
</dbReference>
<dbReference type="GO" id="GO:0003700">
    <property type="term" value="F:DNA-binding transcription factor activity"/>
    <property type="evidence" value="ECO:0007669"/>
    <property type="project" value="InterPro"/>
</dbReference>
<comment type="caution">
    <text evidence="3">The sequence shown here is derived from an EMBL/GenBank/DDBJ whole genome shotgun (WGS) entry which is preliminary data.</text>
</comment>
<dbReference type="AlphaFoldDB" id="A0A8J3Q9V5"/>
<proteinExistence type="predicted"/>
<dbReference type="InterPro" id="IPR000835">
    <property type="entry name" value="HTH_MarR-typ"/>
</dbReference>
<protein>
    <recommendedName>
        <fullName evidence="2">HTH marR-type domain-containing protein</fullName>
    </recommendedName>
</protein>
<name>A0A8J3Q9V5_9ACTN</name>
<reference evidence="3" key="1">
    <citation type="submission" date="2021-01" db="EMBL/GenBank/DDBJ databases">
        <title>Whole genome shotgun sequence of Rhizocola hellebori NBRC 109834.</title>
        <authorList>
            <person name="Komaki H."/>
            <person name="Tamura T."/>
        </authorList>
    </citation>
    <scope>NUCLEOTIDE SEQUENCE</scope>
    <source>
        <strain evidence="3">NBRC 109834</strain>
    </source>
</reference>
<dbReference type="SUPFAM" id="SSF46785">
    <property type="entry name" value="Winged helix' DNA-binding domain"/>
    <property type="match status" value="1"/>
</dbReference>
<evidence type="ECO:0000256" key="1">
    <source>
        <dbReference type="SAM" id="MobiDB-lite"/>
    </source>
</evidence>
<dbReference type="PANTHER" id="PTHR33164:SF43">
    <property type="entry name" value="HTH-TYPE TRANSCRIPTIONAL REPRESSOR YETL"/>
    <property type="match status" value="1"/>
</dbReference>
<dbReference type="PRINTS" id="PR00598">
    <property type="entry name" value="HTHMARR"/>
</dbReference>
<feature type="region of interest" description="Disordered" evidence="1">
    <location>
        <begin position="141"/>
        <end position="161"/>
    </location>
</feature>
<dbReference type="Pfam" id="PF12802">
    <property type="entry name" value="MarR_2"/>
    <property type="match status" value="1"/>
</dbReference>
<dbReference type="Gene3D" id="1.10.10.10">
    <property type="entry name" value="Winged helix-like DNA-binding domain superfamily/Winged helix DNA-binding domain"/>
    <property type="match status" value="1"/>
</dbReference>
<sequence>MPIAAPDLMLLLHVATHTLETEMTVRLAELGITPRENCVLSKAIGEELTQSELAERCNLDKTTMVVTIDALERAGLAERVPSSTDRRARIIAVTSAGERMVAKAEKVVTKIYADVLSGLPDDQREAFLKGLTQLAEGRLSTPMQCDKPPRRRAAKVPTVVR</sequence>
<dbReference type="PANTHER" id="PTHR33164">
    <property type="entry name" value="TRANSCRIPTIONAL REGULATOR, MARR FAMILY"/>
    <property type="match status" value="1"/>
</dbReference>
<keyword evidence="4" id="KW-1185">Reference proteome</keyword>
<feature type="domain" description="HTH marR-type" evidence="2">
    <location>
        <begin position="5"/>
        <end position="136"/>
    </location>
</feature>
<dbReference type="InterPro" id="IPR039422">
    <property type="entry name" value="MarR/SlyA-like"/>
</dbReference>
<gene>
    <name evidence="3" type="ORF">Rhe02_38480</name>
</gene>
<evidence type="ECO:0000313" key="3">
    <source>
        <dbReference type="EMBL" id="GIH05781.1"/>
    </source>
</evidence>
<organism evidence="3 4">
    <name type="scientific">Rhizocola hellebori</name>
    <dbReference type="NCBI Taxonomy" id="1392758"/>
    <lineage>
        <taxon>Bacteria</taxon>
        <taxon>Bacillati</taxon>
        <taxon>Actinomycetota</taxon>
        <taxon>Actinomycetes</taxon>
        <taxon>Micromonosporales</taxon>
        <taxon>Micromonosporaceae</taxon>
        <taxon>Rhizocola</taxon>
    </lineage>
</organism>
<accession>A0A8J3Q9V5</accession>
<evidence type="ECO:0000259" key="2">
    <source>
        <dbReference type="PROSITE" id="PS50995"/>
    </source>
</evidence>
<dbReference type="GO" id="GO:0006950">
    <property type="term" value="P:response to stress"/>
    <property type="evidence" value="ECO:0007669"/>
    <property type="project" value="TreeGrafter"/>
</dbReference>
<dbReference type="EMBL" id="BONY01000021">
    <property type="protein sequence ID" value="GIH05781.1"/>
    <property type="molecule type" value="Genomic_DNA"/>
</dbReference>
<evidence type="ECO:0000313" key="4">
    <source>
        <dbReference type="Proteomes" id="UP000612899"/>
    </source>
</evidence>
<dbReference type="PROSITE" id="PS50995">
    <property type="entry name" value="HTH_MARR_2"/>
    <property type="match status" value="1"/>
</dbReference>
<dbReference type="Proteomes" id="UP000612899">
    <property type="component" value="Unassembled WGS sequence"/>
</dbReference>